<dbReference type="EMBL" id="JACAZE010000021">
    <property type="protein sequence ID" value="KAF7293242.1"/>
    <property type="molecule type" value="Genomic_DNA"/>
</dbReference>
<dbReference type="OrthoDB" id="428577at2759"/>
<keyword evidence="3" id="KW-0378">Hydrolase</keyword>
<dbReference type="Pfam" id="PF11976">
    <property type="entry name" value="Rad60-SLD"/>
    <property type="match status" value="1"/>
</dbReference>
<dbReference type="InterPro" id="IPR022617">
    <property type="entry name" value="Rad60/SUMO-like_dom"/>
</dbReference>
<keyword evidence="4" id="KW-1185">Reference proteome</keyword>
<accession>A0A8H6S6E7</accession>
<protein>
    <submittedName>
        <fullName evidence="3">p-loop containing nucleoside triphosphate hydrolase protein</fullName>
    </submittedName>
</protein>
<gene>
    <name evidence="3" type="ORF">HMN09_01202400</name>
</gene>
<dbReference type="InterPro" id="IPR000626">
    <property type="entry name" value="Ubiquitin-like_dom"/>
</dbReference>
<sequence>MIHGLVYLAFRDQTKLVPARSMRESYEAHFSPSNASKLLNFVAQSVVRCINRHFPDTRGESVQIKVDVDERTGVVVTQEAWCYFAESDDAEGVETYTIEVIANDPATEERKKADTTLPFPLFGLQAPKQPVPKPSVSGDGAGSSSPQSFPVFGLQSRGAGAMAESVSSSSVLRTPSRRPQLSPYGPMLSSRPTKRRSLHIRVNCREAEVSLKVTTATTIRTIFNAVVDKMALGPTVFDDNYRMVYDGQRLEEHHTVGSYGMEDGDVLEMWMVQKGGKPVIYLRASEELDAMVEVSLVPDWSFSALYPVVPTTTPKSPHLHQSARWDVKTALDGTMFDKTSGVQVSYLFWEALTNLPSGQLSPPQSPVLGASGAFRPALAKDAFQYATSVALDVPDVPLYLDAALLDLGLDTEARTSFITYWLPSFVRHEHVLLSFIPQSSYEAAAPLSITPSPDVVTRVFMIFRGIDEGQRGLWAGKDQREVGMWRDVVAVPEKTRQADTTLFRVLEWEVTCL</sequence>
<proteinExistence type="predicted"/>
<evidence type="ECO:0000256" key="1">
    <source>
        <dbReference type="SAM" id="MobiDB-lite"/>
    </source>
</evidence>
<dbReference type="InterPro" id="IPR029071">
    <property type="entry name" value="Ubiquitin-like_domsf"/>
</dbReference>
<dbReference type="AlphaFoldDB" id="A0A8H6S6E7"/>
<reference evidence="3" key="1">
    <citation type="submission" date="2020-05" db="EMBL/GenBank/DDBJ databases">
        <title>Mycena genomes resolve the evolution of fungal bioluminescence.</title>
        <authorList>
            <person name="Tsai I.J."/>
        </authorList>
    </citation>
    <scope>NUCLEOTIDE SEQUENCE</scope>
    <source>
        <strain evidence="3">110903Hualien_Pintung</strain>
    </source>
</reference>
<name>A0A8H6S6E7_MYCCL</name>
<dbReference type="PROSITE" id="PS50053">
    <property type="entry name" value="UBIQUITIN_2"/>
    <property type="match status" value="1"/>
</dbReference>
<dbReference type="CDD" id="cd01763">
    <property type="entry name" value="Ubl_SUMO_like"/>
    <property type="match status" value="1"/>
</dbReference>
<dbReference type="SUPFAM" id="SSF54236">
    <property type="entry name" value="Ubiquitin-like"/>
    <property type="match status" value="1"/>
</dbReference>
<organism evidence="3 4">
    <name type="scientific">Mycena chlorophos</name>
    <name type="common">Agaric fungus</name>
    <name type="synonym">Agaricus chlorophos</name>
    <dbReference type="NCBI Taxonomy" id="658473"/>
    <lineage>
        <taxon>Eukaryota</taxon>
        <taxon>Fungi</taxon>
        <taxon>Dikarya</taxon>
        <taxon>Basidiomycota</taxon>
        <taxon>Agaricomycotina</taxon>
        <taxon>Agaricomycetes</taxon>
        <taxon>Agaricomycetidae</taxon>
        <taxon>Agaricales</taxon>
        <taxon>Marasmiineae</taxon>
        <taxon>Mycenaceae</taxon>
        <taxon>Mycena</taxon>
    </lineage>
</organism>
<evidence type="ECO:0000259" key="2">
    <source>
        <dbReference type="PROSITE" id="PS50053"/>
    </source>
</evidence>
<dbReference type="Proteomes" id="UP000613580">
    <property type="component" value="Unassembled WGS sequence"/>
</dbReference>
<dbReference type="GO" id="GO:0016787">
    <property type="term" value="F:hydrolase activity"/>
    <property type="evidence" value="ECO:0007669"/>
    <property type="project" value="UniProtKB-KW"/>
</dbReference>
<dbReference type="SMART" id="SM00213">
    <property type="entry name" value="UBQ"/>
    <property type="match status" value="1"/>
</dbReference>
<feature type="region of interest" description="Disordered" evidence="1">
    <location>
        <begin position="167"/>
        <end position="196"/>
    </location>
</feature>
<evidence type="ECO:0000313" key="4">
    <source>
        <dbReference type="Proteomes" id="UP000613580"/>
    </source>
</evidence>
<feature type="region of interest" description="Disordered" evidence="1">
    <location>
        <begin position="123"/>
        <end position="148"/>
    </location>
</feature>
<comment type="caution">
    <text evidence="3">The sequence shown here is derived from an EMBL/GenBank/DDBJ whole genome shotgun (WGS) entry which is preliminary data.</text>
</comment>
<evidence type="ECO:0000313" key="3">
    <source>
        <dbReference type="EMBL" id="KAF7293242.1"/>
    </source>
</evidence>
<dbReference type="Gene3D" id="3.10.20.90">
    <property type="entry name" value="Phosphatidylinositol 3-kinase Catalytic Subunit, Chain A, domain 1"/>
    <property type="match status" value="1"/>
</dbReference>
<feature type="domain" description="Ubiquitin-like" evidence="2">
    <location>
        <begin position="198"/>
        <end position="276"/>
    </location>
</feature>